<keyword evidence="2" id="KW-1185">Reference proteome</keyword>
<proteinExistence type="predicted"/>
<dbReference type="AlphaFoldDB" id="A0AAD3XIJ9"/>
<dbReference type="EMBL" id="BSYO01000006">
    <property type="protein sequence ID" value="GMH05878.1"/>
    <property type="molecule type" value="Genomic_DNA"/>
</dbReference>
<accession>A0AAD3XIJ9</accession>
<sequence length="69" mass="8096">MSGKRRIDWRRGKIREDQSILFSLEKGRPQMRNCQLLDRKTIDCDREPVTSTGGGRLLFMVCSLRLEKN</sequence>
<protein>
    <submittedName>
        <fullName evidence="1">Uncharacterized protein</fullName>
    </submittedName>
</protein>
<comment type="caution">
    <text evidence="1">The sequence shown here is derived from an EMBL/GenBank/DDBJ whole genome shotgun (WGS) entry which is preliminary data.</text>
</comment>
<gene>
    <name evidence="1" type="ORF">Nepgr_007718</name>
</gene>
<reference evidence="1" key="1">
    <citation type="submission" date="2023-05" db="EMBL/GenBank/DDBJ databases">
        <title>Nepenthes gracilis genome sequencing.</title>
        <authorList>
            <person name="Fukushima K."/>
        </authorList>
    </citation>
    <scope>NUCLEOTIDE SEQUENCE</scope>
    <source>
        <strain evidence="1">SING2019-196</strain>
    </source>
</reference>
<organism evidence="1 2">
    <name type="scientific">Nepenthes gracilis</name>
    <name type="common">Slender pitcher plant</name>
    <dbReference type="NCBI Taxonomy" id="150966"/>
    <lineage>
        <taxon>Eukaryota</taxon>
        <taxon>Viridiplantae</taxon>
        <taxon>Streptophyta</taxon>
        <taxon>Embryophyta</taxon>
        <taxon>Tracheophyta</taxon>
        <taxon>Spermatophyta</taxon>
        <taxon>Magnoliopsida</taxon>
        <taxon>eudicotyledons</taxon>
        <taxon>Gunneridae</taxon>
        <taxon>Pentapetalae</taxon>
        <taxon>Caryophyllales</taxon>
        <taxon>Nepenthaceae</taxon>
        <taxon>Nepenthes</taxon>
    </lineage>
</organism>
<dbReference type="Proteomes" id="UP001279734">
    <property type="component" value="Unassembled WGS sequence"/>
</dbReference>
<evidence type="ECO:0000313" key="2">
    <source>
        <dbReference type="Proteomes" id="UP001279734"/>
    </source>
</evidence>
<evidence type="ECO:0000313" key="1">
    <source>
        <dbReference type="EMBL" id="GMH05878.1"/>
    </source>
</evidence>
<name>A0AAD3XIJ9_NEPGR</name>